<dbReference type="GO" id="GO:0005759">
    <property type="term" value="C:mitochondrial matrix"/>
    <property type="evidence" value="ECO:0007669"/>
    <property type="project" value="TreeGrafter"/>
</dbReference>
<protein>
    <submittedName>
        <fullName evidence="1">Uncharacterized protein</fullName>
    </submittedName>
</protein>
<accession>A0AAD6UAL5</accession>
<proteinExistence type="predicted"/>
<sequence length="677" mass="75213">MLLRQCWRVHFAKPGVQDYAWRRAISVEPRRPPLKSWQEDAIQATLNAVANGVPRIGLHICGSDKISTLATIVDRMQPPNATATGLMLVAVSVKRAEKLTEMLSKQRGSAPELNVQIKSYTQILKSRAVQNYDESKFKAILLLEAHRARPEVFDIIAPTFNSDQDQSKGSLTPYVPVIIGSSSSEDVNALERTHFFKEIVYRRTVIDAVKDKDRWKCGARFVAVSAPIHISGLKVSVNKTQPFHKASGSKLMSQPLALQATIQAYLDNAVTRRTTLVYCIDDSHAQALLQGFSDANIDARSVTQFAAGYERPKDQKKLDYKATLAAFNEGAFPVLIAAYNLNLPIDLPSIDCVLIASLTFTRDALLQMILPGMKASPETQKQDTLVIQVVDHSKKYHGYDICDLLRLDVGQVDGQPLDVLQQRAMEKAQRDLEIGEIELPQEATPALTQAQMLQATLPIDVRVPPRLESVVLARKAPDEPPDTLDTFARDVFSKKRWIECSSGVFVNDWADHGHAIIRASPREGLWEAFWIPRRLDTGGSVVLGAERKLSVIGSLPDLLTKVSKFRGPWSVSREHRNSKKATAAQLAALRQFCPDTIKDLESEGKPLATDEFLEWLTVGDASNALARFRYGGDHIVEPFTFEEQTAILKRMSTNTTVTTPFYEGSSILTKSFSRSPG</sequence>
<evidence type="ECO:0000313" key="1">
    <source>
        <dbReference type="EMBL" id="KAJ7091886.1"/>
    </source>
</evidence>
<dbReference type="EMBL" id="JARJCN010000019">
    <property type="protein sequence ID" value="KAJ7091886.1"/>
    <property type="molecule type" value="Genomic_DNA"/>
</dbReference>
<dbReference type="GO" id="GO:0032042">
    <property type="term" value="P:mitochondrial DNA metabolic process"/>
    <property type="evidence" value="ECO:0007669"/>
    <property type="project" value="TreeGrafter"/>
</dbReference>
<dbReference type="Proteomes" id="UP001222325">
    <property type="component" value="Unassembled WGS sequence"/>
</dbReference>
<dbReference type="PANTHER" id="PTHR47396">
    <property type="entry name" value="TYPE I RESTRICTION ENZYME ECOKI R PROTEIN"/>
    <property type="match status" value="1"/>
</dbReference>
<dbReference type="AlphaFoldDB" id="A0AAD6UAL5"/>
<dbReference type="Gene3D" id="3.40.50.300">
    <property type="entry name" value="P-loop containing nucleotide triphosphate hydrolases"/>
    <property type="match status" value="1"/>
</dbReference>
<reference evidence="1" key="1">
    <citation type="submission" date="2023-03" db="EMBL/GenBank/DDBJ databases">
        <title>Massive genome expansion in bonnet fungi (Mycena s.s.) driven by repeated elements and novel gene families across ecological guilds.</title>
        <authorList>
            <consortium name="Lawrence Berkeley National Laboratory"/>
            <person name="Harder C.B."/>
            <person name="Miyauchi S."/>
            <person name="Viragh M."/>
            <person name="Kuo A."/>
            <person name="Thoen E."/>
            <person name="Andreopoulos B."/>
            <person name="Lu D."/>
            <person name="Skrede I."/>
            <person name="Drula E."/>
            <person name="Henrissat B."/>
            <person name="Morin E."/>
            <person name="Kohler A."/>
            <person name="Barry K."/>
            <person name="LaButti K."/>
            <person name="Morin E."/>
            <person name="Salamov A."/>
            <person name="Lipzen A."/>
            <person name="Mereny Z."/>
            <person name="Hegedus B."/>
            <person name="Baldrian P."/>
            <person name="Stursova M."/>
            <person name="Weitz H."/>
            <person name="Taylor A."/>
            <person name="Grigoriev I.V."/>
            <person name="Nagy L.G."/>
            <person name="Martin F."/>
            <person name="Kauserud H."/>
        </authorList>
    </citation>
    <scope>NUCLEOTIDE SEQUENCE</scope>
    <source>
        <strain evidence="1">CBHHK173m</strain>
    </source>
</reference>
<dbReference type="GO" id="GO:0000403">
    <property type="term" value="F:Y-form DNA binding"/>
    <property type="evidence" value="ECO:0007669"/>
    <property type="project" value="TreeGrafter"/>
</dbReference>
<dbReference type="GO" id="GO:0070125">
    <property type="term" value="P:mitochondrial translational elongation"/>
    <property type="evidence" value="ECO:0007669"/>
    <property type="project" value="TreeGrafter"/>
</dbReference>
<organism evidence="1 2">
    <name type="scientific">Mycena belliarum</name>
    <dbReference type="NCBI Taxonomy" id="1033014"/>
    <lineage>
        <taxon>Eukaryota</taxon>
        <taxon>Fungi</taxon>
        <taxon>Dikarya</taxon>
        <taxon>Basidiomycota</taxon>
        <taxon>Agaricomycotina</taxon>
        <taxon>Agaricomycetes</taxon>
        <taxon>Agaricomycetidae</taxon>
        <taxon>Agaricales</taxon>
        <taxon>Marasmiineae</taxon>
        <taxon>Mycenaceae</taxon>
        <taxon>Mycena</taxon>
    </lineage>
</organism>
<dbReference type="PANTHER" id="PTHR47396:SF1">
    <property type="entry name" value="ATP-DEPENDENT HELICASE IRC3-RELATED"/>
    <property type="match status" value="1"/>
</dbReference>
<keyword evidence="2" id="KW-1185">Reference proteome</keyword>
<evidence type="ECO:0000313" key="2">
    <source>
        <dbReference type="Proteomes" id="UP001222325"/>
    </source>
</evidence>
<gene>
    <name evidence="1" type="ORF">B0H15DRAFT_179108</name>
</gene>
<dbReference type="SUPFAM" id="SSF52540">
    <property type="entry name" value="P-loop containing nucleoside triphosphate hydrolases"/>
    <property type="match status" value="1"/>
</dbReference>
<comment type="caution">
    <text evidence="1">The sequence shown here is derived from an EMBL/GenBank/DDBJ whole genome shotgun (WGS) entry which is preliminary data.</text>
</comment>
<name>A0AAD6UAL5_9AGAR</name>
<dbReference type="InterPro" id="IPR050742">
    <property type="entry name" value="Helicase_Restrict-Modif_Enz"/>
</dbReference>
<dbReference type="InterPro" id="IPR027417">
    <property type="entry name" value="P-loop_NTPase"/>
</dbReference>
<dbReference type="GO" id="GO:0061749">
    <property type="term" value="F:forked DNA-dependent helicase activity"/>
    <property type="evidence" value="ECO:0007669"/>
    <property type="project" value="TreeGrafter"/>
</dbReference>
<dbReference type="GO" id="GO:0036121">
    <property type="term" value="F:double-stranded DNA helicase activity"/>
    <property type="evidence" value="ECO:0007669"/>
    <property type="project" value="TreeGrafter"/>
</dbReference>